<dbReference type="EMBL" id="JABWSX010000001">
    <property type="protein sequence ID" value="NVL07945.1"/>
    <property type="molecule type" value="Genomic_DNA"/>
</dbReference>
<sequence>MASSFLDVCRFNPTAGGTTDWTYSTPVTGYQSPAAAGAVNGAIYSYRAESADLSQWEVGFGAYNTGTGVLSRTTVLFNSAGTTAKINFSAAPQVAVVALAEDLLLFNAAMSLTVAQKAKARSNLSAGAFSAHKNGTDQTGVASGTYTKVTFGTKLYDVDNTFDAVTNSRWTPPAGIVLIDASVWVTGTWPAGTPITAVIYKNGVAFRGGFIDTGLANDGVGSISMTDSANGTDYYELFCQVNTTSGTATFKGNTTWTWIMGTVL</sequence>
<comment type="caution">
    <text evidence="1">The sequence shown here is derived from an EMBL/GenBank/DDBJ whole genome shotgun (WGS) entry which is preliminary data.</text>
</comment>
<reference evidence="1" key="1">
    <citation type="submission" date="2020-06" db="EMBL/GenBank/DDBJ databases">
        <title>Whole Genome Sequence of Bradyrhizobium sp. Strain 66S1MB.</title>
        <authorList>
            <person name="Bromfield E."/>
            <person name="Cloutier S."/>
        </authorList>
    </citation>
    <scope>NUCLEOTIDE SEQUENCE</scope>
    <source>
        <strain evidence="1">66S1MB</strain>
    </source>
</reference>
<name>A0A973WRK1_9BRAD</name>
<evidence type="ECO:0000313" key="1">
    <source>
        <dbReference type="EMBL" id="NVL07945.1"/>
    </source>
</evidence>
<gene>
    <name evidence="1" type="ORF">HU230_19780</name>
</gene>
<organism evidence="1">
    <name type="scientific">Bradyrhizobium quebecense</name>
    <dbReference type="NCBI Taxonomy" id="2748629"/>
    <lineage>
        <taxon>Bacteria</taxon>
        <taxon>Pseudomonadati</taxon>
        <taxon>Pseudomonadota</taxon>
        <taxon>Alphaproteobacteria</taxon>
        <taxon>Hyphomicrobiales</taxon>
        <taxon>Nitrobacteraceae</taxon>
        <taxon>Bradyrhizobium</taxon>
    </lineage>
</organism>
<dbReference type="AlphaFoldDB" id="A0A973WRK1"/>
<dbReference type="RefSeq" id="WP_176531541.1">
    <property type="nucleotide sequence ID" value="NZ_CP088022.1"/>
</dbReference>
<accession>A0A973WRK1</accession>
<proteinExistence type="predicted"/>
<protein>
    <submittedName>
        <fullName evidence="1">Uncharacterized protein</fullName>
    </submittedName>
</protein>